<reference evidence="2 3" key="1">
    <citation type="submission" date="2022-08" db="EMBL/GenBank/DDBJ databases">
        <title>Algoriphagus sp. CAU 1643 isolated from mud.</title>
        <authorList>
            <person name="Kim W."/>
        </authorList>
    </citation>
    <scope>NUCLEOTIDE SEQUENCE [LARGE SCALE GENOMIC DNA]</scope>
    <source>
        <strain evidence="2 3">CAU 1643</strain>
    </source>
</reference>
<keyword evidence="3" id="KW-1185">Reference proteome</keyword>
<dbReference type="CDD" id="cd00038">
    <property type="entry name" value="CAP_ED"/>
    <property type="match status" value="1"/>
</dbReference>
<evidence type="ECO:0000313" key="2">
    <source>
        <dbReference type="EMBL" id="MCS5489480.1"/>
    </source>
</evidence>
<dbReference type="SUPFAM" id="SSF51206">
    <property type="entry name" value="cAMP-binding domain-like"/>
    <property type="match status" value="1"/>
</dbReference>
<protein>
    <submittedName>
        <fullName evidence="2">Crp/Fnr family transcriptional regulator</fullName>
    </submittedName>
</protein>
<proteinExistence type="predicted"/>
<accession>A0ABT2G2K3</accession>
<sequence>MEKSFLEFFKKFSQLNLSDILEIYKISSIKSYKAGEKIAQEGDQFDFALGILKGVIRTYVIKSNGEERTVRIALEKDFTACANCLLNDGKSNEFLEAVEDCLVIQINTRKFKELTQQNIRLLRFWSDNIGQVLNETTNRILFFVVMTPEERYQALLDQNPEIILRVPQKYLASYIGITTVSLSRIRSRKANSNN</sequence>
<comment type="caution">
    <text evidence="2">The sequence shown here is derived from an EMBL/GenBank/DDBJ whole genome shotgun (WGS) entry which is preliminary data.</text>
</comment>
<name>A0ABT2G2K3_9BACT</name>
<dbReference type="EMBL" id="JANWGH010000001">
    <property type="protein sequence ID" value="MCS5489480.1"/>
    <property type="molecule type" value="Genomic_DNA"/>
</dbReference>
<dbReference type="InterPro" id="IPR014710">
    <property type="entry name" value="RmlC-like_jellyroll"/>
</dbReference>
<feature type="domain" description="Cyclic nucleotide-binding" evidence="1">
    <location>
        <begin position="8"/>
        <end position="114"/>
    </location>
</feature>
<dbReference type="RefSeq" id="WP_259413147.1">
    <property type="nucleotide sequence ID" value="NZ_JANWGH010000001.1"/>
</dbReference>
<gene>
    <name evidence="2" type="ORF">NY014_03515</name>
</gene>
<dbReference type="Proteomes" id="UP001206788">
    <property type="component" value="Unassembled WGS sequence"/>
</dbReference>
<evidence type="ECO:0000259" key="1">
    <source>
        <dbReference type="PROSITE" id="PS50042"/>
    </source>
</evidence>
<dbReference type="Pfam" id="PF00027">
    <property type="entry name" value="cNMP_binding"/>
    <property type="match status" value="1"/>
</dbReference>
<dbReference type="PROSITE" id="PS50042">
    <property type="entry name" value="CNMP_BINDING_3"/>
    <property type="match status" value="1"/>
</dbReference>
<organism evidence="2 3">
    <name type="scientific">Algoriphagus limi</name>
    <dbReference type="NCBI Taxonomy" id="2975273"/>
    <lineage>
        <taxon>Bacteria</taxon>
        <taxon>Pseudomonadati</taxon>
        <taxon>Bacteroidota</taxon>
        <taxon>Cytophagia</taxon>
        <taxon>Cytophagales</taxon>
        <taxon>Cyclobacteriaceae</taxon>
        <taxon>Algoriphagus</taxon>
    </lineage>
</organism>
<dbReference type="InterPro" id="IPR000595">
    <property type="entry name" value="cNMP-bd_dom"/>
</dbReference>
<evidence type="ECO:0000313" key="3">
    <source>
        <dbReference type="Proteomes" id="UP001206788"/>
    </source>
</evidence>
<dbReference type="Gene3D" id="2.60.120.10">
    <property type="entry name" value="Jelly Rolls"/>
    <property type="match status" value="1"/>
</dbReference>
<dbReference type="InterPro" id="IPR018490">
    <property type="entry name" value="cNMP-bd_dom_sf"/>
</dbReference>